<reference evidence="5" key="1">
    <citation type="submission" date="2022-09" db="EMBL/GenBank/DDBJ databases">
        <authorList>
            <person name="Li Z.-J."/>
        </authorList>
    </citation>
    <scope>NUCLEOTIDE SEQUENCE</scope>
    <source>
        <strain evidence="5">TGB11</strain>
    </source>
</reference>
<evidence type="ECO:0000256" key="3">
    <source>
        <dbReference type="ARBA" id="ARBA00023163"/>
    </source>
</evidence>
<sequence length="299" mass="33640">MTTALAPEQTARFDRIERVLDFIHSNLHQPLSVSELAAHSCWSRWQLQRVFSEQTGVSVAHYVRELRLSYAAKQLLTRPDRVIDIALSFGFTSEANFSRAFRQQFGVSPRTYRRRGVMDGIRTPLHITTLATPKPSWLSVHIQTRSSITLVGQTSPILGLFAPQPNFMDVVPKLWRDAHEAGFIDASQPSIGAIDVASADTLQTPLPYLAGQQGDTLPATSFTQWTVPESTYAVITHLGPVTELPNTLHTFIYHWLPASGYRCTDGIELEVYPSGYQPQRDNAEMTYWIPLECRHHAPK</sequence>
<dbReference type="PANTHER" id="PTHR47504">
    <property type="entry name" value="RIGHT ORIGIN-BINDING PROTEIN"/>
    <property type="match status" value="1"/>
</dbReference>
<dbReference type="GO" id="GO:0003700">
    <property type="term" value="F:DNA-binding transcription factor activity"/>
    <property type="evidence" value="ECO:0007669"/>
    <property type="project" value="InterPro"/>
</dbReference>
<dbReference type="AlphaFoldDB" id="A0AA47KMA9"/>
<dbReference type="InterPro" id="IPR020449">
    <property type="entry name" value="Tscrpt_reg_AraC-type_HTH"/>
</dbReference>
<dbReference type="InterPro" id="IPR029442">
    <property type="entry name" value="GyrI-like"/>
</dbReference>
<dbReference type="PRINTS" id="PR00032">
    <property type="entry name" value="HTHARAC"/>
</dbReference>
<dbReference type="SUPFAM" id="SSF55136">
    <property type="entry name" value="Probable bacterial effector-binding domain"/>
    <property type="match status" value="1"/>
</dbReference>
<dbReference type="SMART" id="SM00871">
    <property type="entry name" value="AraC_E_bind"/>
    <property type="match status" value="1"/>
</dbReference>
<dbReference type="InterPro" id="IPR018060">
    <property type="entry name" value="HTH_AraC"/>
</dbReference>
<keyword evidence="3" id="KW-0804">Transcription</keyword>
<dbReference type="InterPro" id="IPR009057">
    <property type="entry name" value="Homeodomain-like_sf"/>
</dbReference>
<dbReference type="PROSITE" id="PS00041">
    <property type="entry name" value="HTH_ARAC_FAMILY_1"/>
    <property type="match status" value="1"/>
</dbReference>
<protein>
    <submittedName>
        <fullName evidence="5">AraC family transcriptional regulator</fullName>
    </submittedName>
</protein>
<dbReference type="SMART" id="SM00342">
    <property type="entry name" value="HTH_ARAC"/>
    <property type="match status" value="1"/>
</dbReference>
<dbReference type="GO" id="GO:0043565">
    <property type="term" value="F:sequence-specific DNA binding"/>
    <property type="evidence" value="ECO:0007669"/>
    <property type="project" value="InterPro"/>
</dbReference>
<keyword evidence="2" id="KW-0238">DNA-binding</keyword>
<organism evidence="5 6">
    <name type="scientific">Salinivibrio kushneri</name>
    <dbReference type="NCBI Taxonomy" id="1908198"/>
    <lineage>
        <taxon>Bacteria</taxon>
        <taxon>Pseudomonadati</taxon>
        <taxon>Pseudomonadota</taxon>
        <taxon>Gammaproteobacteria</taxon>
        <taxon>Vibrionales</taxon>
        <taxon>Vibrionaceae</taxon>
        <taxon>Salinivibrio</taxon>
    </lineage>
</organism>
<dbReference type="Pfam" id="PF12833">
    <property type="entry name" value="HTH_18"/>
    <property type="match status" value="1"/>
</dbReference>
<dbReference type="PANTHER" id="PTHR47504:SF5">
    <property type="entry name" value="RIGHT ORIGIN-BINDING PROTEIN"/>
    <property type="match status" value="1"/>
</dbReference>
<dbReference type="EMBL" id="CP114588">
    <property type="protein sequence ID" value="WBA09605.1"/>
    <property type="molecule type" value="Genomic_DNA"/>
</dbReference>
<gene>
    <name evidence="5" type="ORF">N8M53_05255</name>
</gene>
<evidence type="ECO:0000256" key="2">
    <source>
        <dbReference type="ARBA" id="ARBA00023125"/>
    </source>
</evidence>
<feature type="domain" description="HTH araC/xylS-type" evidence="4">
    <location>
        <begin position="17"/>
        <end position="115"/>
    </location>
</feature>
<dbReference type="InterPro" id="IPR050959">
    <property type="entry name" value="MarA-like"/>
</dbReference>
<accession>A0AA47KMA9</accession>
<dbReference type="Pfam" id="PF06445">
    <property type="entry name" value="GyrI-like"/>
    <property type="match status" value="1"/>
</dbReference>
<name>A0AA47KMA9_9GAMM</name>
<dbReference type="SUPFAM" id="SSF46689">
    <property type="entry name" value="Homeodomain-like"/>
    <property type="match status" value="2"/>
</dbReference>
<dbReference type="InterPro" id="IPR010499">
    <property type="entry name" value="AraC_E-bd"/>
</dbReference>
<dbReference type="InterPro" id="IPR018062">
    <property type="entry name" value="HTH_AraC-typ_CS"/>
</dbReference>
<evidence type="ECO:0000256" key="1">
    <source>
        <dbReference type="ARBA" id="ARBA00023015"/>
    </source>
</evidence>
<evidence type="ECO:0000259" key="4">
    <source>
        <dbReference type="PROSITE" id="PS01124"/>
    </source>
</evidence>
<dbReference type="PROSITE" id="PS01124">
    <property type="entry name" value="HTH_ARAC_FAMILY_2"/>
    <property type="match status" value="1"/>
</dbReference>
<dbReference type="RefSeq" id="WP_269579737.1">
    <property type="nucleotide sequence ID" value="NZ_CP114588.1"/>
</dbReference>
<proteinExistence type="predicted"/>
<dbReference type="InterPro" id="IPR011256">
    <property type="entry name" value="Reg_factor_effector_dom_sf"/>
</dbReference>
<dbReference type="Gene3D" id="1.10.10.60">
    <property type="entry name" value="Homeodomain-like"/>
    <property type="match status" value="2"/>
</dbReference>
<keyword evidence="1" id="KW-0805">Transcription regulation</keyword>
<evidence type="ECO:0000313" key="6">
    <source>
        <dbReference type="Proteomes" id="UP001164748"/>
    </source>
</evidence>
<evidence type="ECO:0000313" key="5">
    <source>
        <dbReference type="EMBL" id="WBA09605.1"/>
    </source>
</evidence>
<dbReference type="Proteomes" id="UP001164748">
    <property type="component" value="Chromosome"/>
</dbReference>
<dbReference type="Gene3D" id="3.20.80.10">
    <property type="entry name" value="Regulatory factor, effector binding domain"/>
    <property type="match status" value="1"/>
</dbReference>